<reference evidence="1 2" key="1">
    <citation type="submission" date="2020-09" db="EMBL/GenBank/DDBJ databases">
        <authorList>
            <person name="Jameson E."/>
        </authorList>
    </citation>
    <scope>NUCLEOTIDE SEQUENCE [LARGE SCALE GENOMIC DNA]</scope>
</reference>
<evidence type="ECO:0000313" key="2">
    <source>
        <dbReference type="Proteomes" id="UP000596247"/>
    </source>
</evidence>
<gene>
    <name evidence="1" type="ORF">LLCLJKAH_00021</name>
</gene>
<organism evidence="1 2">
    <name type="scientific">Klebsiella phage vB_KvM-Eowyn</name>
    <dbReference type="NCBI Taxonomy" id="2762819"/>
    <lineage>
        <taxon>Viruses</taxon>
        <taxon>Duplodnaviria</taxon>
        <taxon>Heunggongvirae</taxon>
        <taxon>Uroviricota</taxon>
        <taxon>Caudoviricetes</taxon>
        <taxon>Chimalliviridae</taxon>
        <taxon>Eowynvirus</taxon>
        <taxon>Eowynvirus eowyn</taxon>
    </lineage>
</organism>
<protein>
    <submittedName>
        <fullName evidence="1">Uncharacterized protein</fullName>
    </submittedName>
</protein>
<proteinExistence type="predicted"/>
<dbReference type="EMBL" id="LR881104">
    <property type="protein sequence ID" value="CAD5236010.1"/>
    <property type="molecule type" value="Genomic_DNA"/>
</dbReference>
<keyword evidence="2" id="KW-1185">Reference proteome</keyword>
<accession>A0A7R8R513</accession>
<evidence type="ECO:0000313" key="1">
    <source>
        <dbReference type="EMBL" id="CAD5236010.1"/>
    </source>
</evidence>
<dbReference type="Proteomes" id="UP000596247">
    <property type="component" value="Chromosome"/>
</dbReference>
<sequence length="182" mass="20579">MATETERVYRGIFSSIPEGGSFTIIQQWEGFVHRDDGMITNRCRACLAVNDGVKGEKTFSACTKYTYSRDDLDKSAVELETDNLTESQIEIISSMLDVSVFKKRYVLQGGGLTLDVDIFYDQVHKEWLNAFKVDIEGGETPSEEDVKNILAEHGFVVEAFIPVQEFGKRFNAITRIEQFKGN</sequence>
<name>A0A7R8R513_9CAUD</name>